<dbReference type="RefSeq" id="WP_250860582.1">
    <property type="nucleotide sequence ID" value="NZ_JAGSOJ010000004.1"/>
</dbReference>
<evidence type="ECO:0000313" key="5">
    <source>
        <dbReference type="EMBL" id="MCM1991461.1"/>
    </source>
</evidence>
<dbReference type="PANTHER" id="PTHR34069">
    <property type="entry name" value="3-OXOACYL-[ACYL-CARRIER-PROTEIN] SYNTHASE 3"/>
    <property type="match status" value="1"/>
</dbReference>
<name>A0A9J6P6M9_9CLOT</name>
<organism evidence="5 6">
    <name type="scientific">Oceanirhabdus seepicola</name>
    <dbReference type="NCBI Taxonomy" id="2828781"/>
    <lineage>
        <taxon>Bacteria</taxon>
        <taxon>Bacillati</taxon>
        <taxon>Bacillota</taxon>
        <taxon>Clostridia</taxon>
        <taxon>Eubacteriales</taxon>
        <taxon>Clostridiaceae</taxon>
        <taxon>Oceanirhabdus</taxon>
    </lineage>
</organism>
<dbReference type="GO" id="GO:0044550">
    <property type="term" value="P:secondary metabolite biosynthetic process"/>
    <property type="evidence" value="ECO:0007669"/>
    <property type="project" value="TreeGrafter"/>
</dbReference>
<feature type="domain" description="Beta-ketoacyl-[acyl-carrier-protein] synthase III C-terminal" evidence="3">
    <location>
        <begin position="245"/>
        <end position="334"/>
    </location>
</feature>
<reference evidence="5" key="2">
    <citation type="submission" date="2021-04" db="EMBL/GenBank/DDBJ databases">
        <authorList>
            <person name="Dong X."/>
        </authorList>
    </citation>
    <scope>NUCLEOTIDE SEQUENCE</scope>
    <source>
        <strain evidence="5">ZWT</strain>
    </source>
</reference>
<feature type="domain" description="Beta-ketoacyl-[acyl-carrier-protein] synthase III N-terminal" evidence="4">
    <location>
        <begin position="114"/>
        <end position="193"/>
    </location>
</feature>
<dbReference type="EMBL" id="JAGSOJ010000004">
    <property type="protein sequence ID" value="MCM1991461.1"/>
    <property type="molecule type" value="Genomic_DNA"/>
</dbReference>
<evidence type="ECO:0000313" key="6">
    <source>
        <dbReference type="Proteomes" id="UP001056429"/>
    </source>
</evidence>
<protein>
    <submittedName>
        <fullName evidence="5">Ketoacyl-ACP synthase III</fullName>
    </submittedName>
</protein>
<dbReference type="Pfam" id="PF08541">
    <property type="entry name" value="ACP_syn_III_C"/>
    <property type="match status" value="1"/>
</dbReference>
<reference evidence="5" key="1">
    <citation type="journal article" date="2021" name="mSystems">
        <title>Bacteria and Archaea Synergistically Convert Glycine Betaine to Biogenic Methane in the Formosa Cold Seep of the South China Sea.</title>
        <authorList>
            <person name="Li L."/>
            <person name="Zhang W."/>
            <person name="Zhang S."/>
            <person name="Song L."/>
            <person name="Sun Q."/>
            <person name="Zhang H."/>
            <person name="Xiang H."/>
            <person name="Dong X."/>
        </authorList>
    </citation>
    <scope>NUCLEOTIDE SEQUENCE</scope>
    <source>
        <strain evidence="5">ZWT</strain>
    </source>
</reference>
<proteinExistence type="predicted"/>
<evidence type="ECO:0000256" key="2">
    <source>
        <dbReference type="ARBA" id="ARBA00023315"/>
    </source>
</evidence>
<sequence>MFNNVHIKGVATYHPKYKVENKEFITHFKQYGQDEHLKHLMSKVGRKVRTHAEAGETSITMSVEAANRALENAGITAEDIDIIISATDTPEYLMPSCALIIRNKIGAKNANVTFDMNSNCVGMVNAMDVAWKYLKTDKKYKRAMVVGSLVVSPFTKKDDMITSPLVGDGGAAIILEAREDVEERGFLSSGMLTDDRYNDTIRFPACGLQNIIKEETDTNENKMQWNPFDFSFLAGEWTRLIESLLEEQDIKANDVSGYFMSQFSKDDIISTMNKLGVDNEKATFVADKYGYTGTTSPIMALNDTLKERSFKKDDHIIFCSVGAGYVMGAMLYKW</sequence>
<dbReference type="AlphaFoldDB" id="A0A9J6P6M9"/>
<keyword evidence="2" id="KW-0012">Acyltransferase</keyword>
<dbReference type="InterPro" id="IPR016039">
    <property type="entry name" value="Thiolase-like"/>
</dbReference>
<evidence type="ECO:0000259" key="4">
    <source>
        <dbReference type="Pfam" id="PF08545"/>
    </source>
</evidence>
<dbReference type="Gene3D" id="3.40.47.10">
    <property type="match status" value="1"/>
</dbReference>
<dbReference type="Pfam" id="PF08545">
    <property type="entry name" value="ACP_syn_III"/>
    <property type="match status" value="1"/>
</dbReference>
<evidence type="ECO:0000259" key="3">
    <source>
        <dbReference type="Pfam" id="PF08541"/>
    </source>
</evidence>
<dbReference type="InterPro" id="IPR013751">
    <property type="entry name" value="ACP_syn_III_N"/>
</dbReference>
<keyword evidence="1" id="KW-0808">Transferase</keyword>
<dbReference type="CDD" id="cd00830">
    <property type="entry name" value="KAS_III"/>
    <property type="match status" value="1"/>
</dbReference>
<comment type="caution">
    <text evidence="5">The sequence shown here is derived from an EMBL/GenBank/DDBJ whole genome shotgun (WGS) entry which is preliminary data.</text>
</comment>
<dbReference type="SUPFAM" id="SSF53901">
    <property type="entry name" value="Thiolase-like"/>
    <property type="match status" value="2"/>
</dbReference>
<gene>
    <name evidence="5" type="ORF">KDK92_17135</name>
</gene>
<accession>A0A9J6P6M9</accession>
<dbReference type="GO" id="GO:0006633">
    <property type="term" value="P:fatty acid biosynthetic process"/>
    <property type="evidence" value="ECO:0007669"/>
    <property type="project" value="InterPro"/>
</dbReference>
<dbReference type="InterPro" id="IPR013747">
    <property type="entry name" value="ACP_syn_III_C"/>
</dbReference>
<evidence type="ECO:0000256" key="1">
    <source>
        <dbReference type="ARBA" id="ARBA00022679"/>
    </source>
</evidence>
<dbReference type="Proteomes" id="UP001056429">
    <property type="component" value="Unassembled WGS sequence"/>
</dbReference>
<dbReference type="GO" id="GO:0004315">
    <property type="term" value="F:3-oxoacyl-[acyl-carrier-protein] synthase activity"/>
    <property type="evidence" value="ECO:0007669"/>
    <property type="project" value="InterPro"/>
</dbReference>
<dbReference type="PANTHER" id="PTHR34069:SF2">
    <property type="entry name" value="BETA-KETOACYL-[ACYL-CARRIER-PROTEIN] SYNTHASE III"/>
    <property type="match status" value="1"/>
</dbReference>
<keyword evidence="6" id="KW-1185">Reference proteome</keyword>